<keyword evidence="2" id="KW-1185">Reference proteome</keyword>
<dbReference type="InterPro" id="IPR050490">
    <property type="entry name" value="Bact_solute-bd_prot1"/>
</dbReference>
<gene>
    <name evidence="1" type="ORF">X928_07005</name>
</gene>
<organism evidence="1 2">
    <name type="scientific">Petrotoga miotherma DSM 10691</name>
    <dbReference type="NCBI Taxonomy" id="1434326"/>
    <lineage>
        <taxon>Bacteria</taxon>
        <taxon>Thermotogati</taxon>
        <taxon>Thermotogota</taxon>
        <taxon>Thermotogae</taxon>
        <taxon>Petrotogales</taxon>
        <taxon>Petrotogaceae</taxon>
        <taxon>Petrotoga</taxon>
    </lineage>
</organism>
<dbReference type="Gene3D" id="3.40.190.10">
    <property type="entry name" value="Periplasmic binding protein-like II"/>
    <property type="match status" value="2"/>
</dbReference>
<evidence type="ECO:0000313" key="1">
    <source>
        <dbReference type="EMBL" id="PNR99569.1"/>
    </source>
</evidence>
<sequence length="416" mass="47126">MKKMLVLLFVVIGVVISFAQVELNMILGPENLDYFIKRNQEFYEATGVRVNITVVPYGRDVVQKLMASFLVGGTQYDIFTIDCVDVPMYAENGWVMPVDKWITEEMKNDAIPFALDGMSYKGHWYGLPWVSEWKSFVYNQAMIEKAGYKEFPKTWEEVVKLSQSLQEKGIVKYATAGSWAQKESLVCDFVAILSSFGGGFFDENIDPVFNGEEGVQALQFMVDMIYKYKIVNPSSLSWTEPEVYQTMFNGDSAFAMMWGLPLVDLDNPELSNVVGECEIGLMPSIDGEHPHTVSGPMGLAISYGTKHPQESWEYINFLANPKGSLDASINAGLVPGWESVWENPLFKEKVRGADKMLEQAKYVVNRPRVPWYLEFSPILAEELHKALTLQEEPQTALNNAAQKAVEIRNEWEKNHQ</sequence>
<dbReference type="InterPro" id="IPR006059">
    <property type="entry name" value="SBP"/>
</dbReference>
<dbReference type="OrthoDB" id="9808332at2"/>
<comment type="caution">
    <text evidence="1">The sequence shown here is derived from an EMBL/GenBank/DDBJ whole genome shotgun (WGS) entry which is preliminary data.</text>
</comment>
<dbReference type="Proteomes" id="UP000236199">
    <property type="component" value="Unassembled WGS sequence"/>
</dbReference>
<dbReference type="AlphaFoldDB" id="A0A2K1P9V8"/>
<dbReference type="EMBL" id="AZRM01000032">
    <property type="protein sequence ID" value="PNR99569.1"/>
    <property type="molecule type" value="Genomic_DNA"/>
</dbReference>
<accession>A0A2K1P9V8</accession>
<reference evidence="1 2" key="1">
    <citation type="submission" date="2013-12" db="EMBL/GenBank/DDBJ databases">
        <title>Comparative genomics of Petrotoga isolates.</title>
        <authorList>
            <person name="Nesbo C.L."/>
            <person name="Charchuk R."/>
            <person name="Chow K."/>
        </authorList>
    </citation>
    <scope>NUCLEOTIDE SEQUENCE [LARGE SCALE GENOMIC DNA]</scope>
    <source>
        <strain evidence="1 2">DSM 10691</strain>
    </source>
</reference>
<evidence type="ECO:0008006" key="3">
    <source>
        <dbReference type="Google" id="ProtNLM"/>
    </source>
</evidence>
<dbReference type="SUPFAM" id="SSF53850">
    <property type="entry name" value="Periplasmic binding protein-like II"/>
    <property type="match status" value="1"/>
</dbReference>
<protein>
    <recommendedName>
        <fullName evidence="3">ABC transporter substrate-binding protein</fullName>
    </recommendedName>
</protein>
<proteinExistence type="predicted"/>
<dbReference type="Pfam" id="PF01547">
    <property type="entry name" value="SBP_bac_1"/>
    <property type="match status" value="1"/>
</dbReference>
<dbReference type="PANTHER" id="PTHR43649">
    <property type="entry name" value="ARABINOSE-BINDING PROTEIN-RELATED"/>
    <property type="match status" value="1"/>
</dbReference>
<dbReference type="PANTHER" id="PTHR43649:SF12">
    <property type="entry name" value="DIACETYLCHITOBIOSE BINDING PROTEIN DASA"/>
    <property type="match status" value="1"/>
</dbReference>
<dbReference type="RefSeq" id="WP_103079054.1">
    <property type="nucleotide sequence ID" value="NZ_AZRM01000032.1"/>
</dbReference>
<evidence type="ECO:0000313" key="2">
    <source>
        <dbReference type="Proteomes" id="UP000236199"/>
    </source>
</evidence>
<name>A0A2K1P9V8_9BACT</name>